<feature type="transmembrane region" description="Helical" evidence="5">
    <location>
        <begin position="188"/>
        <end position="206"/>
    </location>
</feature>
<evidence type="ECO:0000313" key="6">
    <source>
        <dbReference type="EMBL" id="OIQ78739.1"/>
    </source>
</evidence>
<proteinExistence type="inferred from homology"/>
<feature type="transmembrane region" description="Helical" evidence="5">
    <location>
        <begin position="105"/>
        <end position="135"/>
    </location>
</feature>
<dbReference type="PROSITE" id="PS01218">
    <property type="entry name" value="TATC"/>
    <property type="match status" value="1"/>
</dbReference>
<name>A0A1J5QML5_9ZZZZ</name>
<dbReference type="EMBL" id="MLJW01001345">
    <property type="protein sequence ID" value="OIQ78739.1"/>
    <property type="molecule type" value="Genomic_DNA"/>
</dbReference>
<dbReference type="GO" id="GO:0043953">
    <property type="term" value="P:protein transport by the Tat complex"/>
    <property type="evidence" value="ECO:0007669"/>
    <property type="project" value="TreeGrafter"/>
</dbReference>
<keyword evidence="3 5" id="KW-1133">Transmembrane helix</keyword>
<dbReference type="GO" id="GO:0065002">
    <property type="term" value="P:intracellular protein transmembrane transport"/>
    <property type="evidence" value="ECO:0007669"/>
    <property type="project" value="TreeGrafter"/>
</dbReference>
<evidence type="ECO:0000256" key="3">
    <source>
        <dbReference type="ARBA" id="ARBA00022989"/>
    </source>
</evidence>
<keyword evidence="4 5" id="KW-0472">Membrane</keyword>
<feature type="transmembrane region" description="Helical" evidence="5">
    <location>
        <begin position="212"/>
        <end position="235"/>
    </location>
</feature>
<evidence type="ECO:0000256" key="2">
    <source>
        <dbReference type="ARBA" id="ARBA00022692"/>
    </source>
</evidence>
<comment type="caution">
    <text evidence="6">The sequence shown here is derived from an EMBL/GenBank/DDBJ whole genome shotgun (WGS) entry which is preliminary data.</text>
</comment>
<evidence type="ECO:0000256" key="5">
    <source>
        <dbReference type="SAM" id="Phobius"/>
    </source>
</evidence>
<feature type="transmembrane region" description="Helical" evidence="5">
    <location>
        <begin position="12"/>
        <end position="30"/>
    </location>
</feature>
<dbReference type="AlphaFoldDB" id="A0A1J5QML5"/>
<dbReference type="NCBIfam" id="TIGR00945">
    <property type="entry name" value="tatC"/>
    <property type="match status" value="1"/>
</dbReference>
<dbReference type="Pfam" id="PF00902">
    <property type="entry name" value="TatC"/>
    <property type="match status" value="1"/>
</dbReference>
<gene>
    <name evidence="6" type="primary">tatC2_2</name>
    <name evidence="6" type="ORF">GALL_395530</name>
</gene>
<evidence type="ECO:0000256" key="4">
    <source>
        <dbReference type="ARBA" id="ARBA00023136"/>
    </source>
</evidence>
<dbReference type="InterPro" id="IPR002033">
    <property type="entry name" value="TatC"/>
</dbReference>
<organism evidence="6">
    <name type="scientific">mine drainage metagenome</name>
    <dbReference type="NCBI Taxonomy" id="410659"/>
    <lineage>
        <taxon>unclassified sequences</taxon>
        <taxon>metagenomes</taxon>
        <taxon>ecological metagenomes</taxon>
    </lineage>
</organism>
<protein>
    <submittedName>
        <fullName evidence="6">Sec-independent protein translocase protein TatCy</fullName>
    </submittedName>
</protein>
<reference evidence="6" key="1">
    <citation type="submission" date="2016-10" db="EMBL/GenBank/DDBJ databases">
        <title>Sequence of Gallionella enrichment culture.</title>
        <authorList>
            <person name="Poehlein A."/>
            <person name="Muehling M."/>
            <person name="Daniel R."/>
        </authorList>
    </citation>
    <scope>NUCLEOTIDE SEQUENCE</scope>
</reference>
<sequence>MPLLAHLRELRRRVVISSISILTLSSVGWIEYRHIIKFLAAPICDLRVARGAANCGILYINGILGPINLQIRIALISGIVLAAPIWLYQLWAFTAPGLHKRERKWTLLFVVVATPFFAAGATVAVKLLPIAVRMLIGFTPSTLSNLIKFDDYLDFVTRLTLLFGLSFEMPVILVALNLAGVLAGRTILGWWRIAVFLIFLFAAAFTPTADPLTMTLLALPLCIFFFAAAGIALLVDRRRAKRAAKSAVGDDEISPIEPPEAI</sequence>
<dbReference type="PANTHER" id="PTHR30371:SF0">
    <property type="entry name" value="SEC-INDEPENDENT PROTEIN TRANSLOCASE PROTEIN TATC, CHLOROPLASTIC-RELATED"/>
    <property type="match status" value="1"/>
</dbReference>
<dbReference type="HAMAP" id="MF_00902">
    <property type="entry name" value="TatC"/>
    <property type="match status" value="1"/>
</dbReference>
<feature type="transmembrane region" description="Helical" evidence="5">
    <location>
        <begin position="155"/>
        <end position="176"/>
    </location>
</feature>
<dbReference type="InterPro" id="IPR019820">
    <property type="entry name" value="Sec-indep_translocase_CS"/>
</dbReference>
<dbReference type="PANTHER" id="PTHR30371">
    <property type="entry name" value="SEC-INDEPENDENT PROTEIN TRANSLOCASE PROTEIN TATC"/>
    <property type="match status" value="1"/>
</dbReference>
<feature type="transmembrane region" description="Helical" evidence="5">
    <location>
        <begin position="71"/>
        <end position="93"/>
    </location>
</feature>
<comment type="subcellular location">
    <subcellularLocation>
        <location evidence="1">Membrane</location>
        <topology evidence="1">Multi-pass membrane protein</topology>
    </subcellularLocation>
</comment>
<keyword evidence="2 5" id="KW-0812">Transmembrane</keyword>
<dbReference type="PRINTS" id="PR01840">
    <property type="entry name" value="TATCFAMILY"/>
</dbReference>
<evidence type="ECO:0000256" key="1">
    <source>
        <dbReference type="ARBA" id="ARBA00004141"/>
    </source>
</evidence>
<dbReference type="GO" id="GO:0033281">
    <property type="term" value="C:TAT protein transport complex"/>
    <property type="evidence" value="ECO:0007669"/>
    <property type="project" value="TreeGrafter"/>
</dbReference>
<dbReference type="GO" id="GO:0009977">
    <property type="term" value="F:proton motive force dependent protein transmembrane transporter activity"/>
    <property type="evidence" value="ECO:0007669"/>
    <property type="project" value="TreeGrafter"/>
</dbReference>
<accession>A0A1J5QML5</accession>